<name>A0AAF0J832_9BASI</name>
<feature type="domain" description="Glyoxal oxidase N-terminal" evidence="3">
    <location>
        <begin position="67"/>
        <end position="453"/>
    </location>
</feature>
<accession>A0AAF0J832</accession>
<dbReference type="Pfam" id="PF07250">
    <property type="entry name" value="Glyoxal_oxid_N"/>
    <property type="match status" value="1"/>
</dbReference>
<evidence type="ECO:0000259" key="3">
    <source>
        <dbReference type="Pfam" id="PF07250"/>
    </source>
</evidence>
<dbReference type="InterPro" id="IPR014756">
    <property type="entry name" value="Ig_E-set"/>
</dbReference>
<keyword evidence="1 2" id="KW-0732">Signal</keyword>
<evidence type="ECO:0000313" key="6">
    <source>
        <dbReference type="Proteomes" id="UP001219933"/>
    </source>
</evidence>
<dbReference type="CDD" id="cd02851">
    <property type="entry name" value="E_set_GO_C"/>
    <property type="match status" value="1"/>
</dbReference>
<evidence type="ECO:0000256" key="1">
    <source>
        <dbReference type="ARBA" id="ARBA00022729"/>
    </source>
</evidence>
<dbReference type="InterPro" id="IPR013783">
    <property type="entry name" value="Ig-like_fold"/>
</dbReference>
<evidence type="ECO:0000313" key="5">
    <source>
        <dbReference type="EMBL" id="WFD36359.1"/>
    </source>
</evidence>
<dbReference type="AlphaFoldDB" id="A0AAF0J832"/>
<dbReference type="EMBL" id="CP119880">
    <property type="protein sequence ID" value="WFD36359.1"/>
    <property type="molecule type" value="Genomic_DNA"/>
</dbReference>
<dbReference type="EC" id="1.2.3.15" evidence="5"/>
<keyword evidence="6" id="KW-1185">Reference proteome</keyword>
<dbReference type="InterPro" id="IPR011043">
    <property type="entry name" value="Gal_Oxase/kelch_b-propeller"/>
</dbReference>
<dbReference type="Proteomes" id="UP001219933">
    <property type="component" value="Chromosome 4"/>
</dbReference>
<feature type="domain" description="Galactose oxidase-like Early set" evidence="4">
    <location>
        <begin position="458"/>
        <end position="555"/>
    </location>
</feature>
<proteinExistence type="predicted"/>
<dbReference type="SUPFAM" id="SSF81296">
    <property type="entry name" value="E set domains"/>
    <property type="match status" value="1"/>
</dbReference>
<dbReference type="PANTHER" id="PTHR32208:SF96">
    <property type="entry name" value="GLYOXAL OXIDASE"/>
    <property type="match status" value="1"/>
</dbReference>
<reference evidence="5" key="1">
    <citation type="submission" date="2023-03" db="EMBL/GenBank/DDBJ databases">
        <title>Mating type loci evolution in Malassezia.</title>
        <authorList>
            <person name="Coelho M.A."/>
        </authorList>
    </citation>
    <scope>NUCLEOTIDE SEQUENCE</scope>
    <source>
        <strain evidence="5">CBS 11721</strain>
    </source>
</reference>
<dbReference type="Pfam" id="PF09118">
    <property type="entry name" value="GO-like_E_set"/>
    <property type="match status" value="1"/>
</dbReference>
<gene>
    <name evidence="5" type="ORF">MCUN1_003238</name>
</gene>
<feature type="chain" id="PRO_5042083343" evidence="2">
    <location>
        <begin position="23"/>
        <end position="571"/>
    </location>
</feature>
<dbReference type="Gene3D" id="2.130.10.80">
    <property type="entry name" value="Galactose oxidase/kelch, beta-propeller"/>
    <property type="match status" value="1"/>
</dbReference>
<dbReference type="SUPFAM" id="SSF50965">
    <property type="entry name" value="Galactose oxidase, central domain"/>
    <property type="match status" value="1"/>
</dbReference>
<dbReference type="InterPro" id="IPR015202">
    <property type="entry name" value="GO-like_E_set"/>
</dbReference>
<dbReference type="InterPro" id="IPR037293">
    <property type="entry name" value="Gal_Oxidase_central_sf"/>
</dbReference>
<keyword evidence="5" id="KW-0560">Oxidoreductase</keyword>
<organism evidence="5 6">
    <name type="scientific">Malassezia cuniculi</name>
    <dbReference type="NCBI Taxonomy" id="948313"/>
    <lineage>
        <taxon>Eukaryota</taxon>
        <taxon>Fungi</taxon>
        <taxon>Dikarya</taxon>
        <taxon>Basidiomycota</taxon>
        <taxon>Ustilaginomycotina</taxon>
        <taxon>Malasseziomycetes</taxon>
        <taxon>Malasseziales</taxon>
        <taxon>Malasseziaceae</taxon>
        <taxon>Malassezia</taxon>
    </lineage>
</organism>
<protein>
    <submittedName>
        <fullName evidence="5">(Methyl)glyoxal oxidase</fullName>
        <ecNumber evidence="5">1.2.3.15</ecNumber>
    </submittedName>
</protein>
<dbReference type="Gene3D" id="2.60.40.10">
    <property type="entry name" value="Immunoglobulins"/>
    <property type="match status" value="1"/>
</dbReference>
<evidence type="ECO:0000259" key="4">
    <source>
        <dbReference type="Pfam" id="PF09118"/>
    </source>
</evidence>
<sequence length="571" mass="62196">MIFSPLFKAFVAAAVSVGIAQAASGNSVEIVGHSGVSGQMMFLGAEGKVYILDKAEYNHARVNGHPAYVVEYDYNSNNYRPMNVRSNTFCAGGMTLGDGRWLVTGGNKAVTRGGGDATPGSGPYHTYNGGRALRFLNPCTDQSCQWVDEESNQMNRERWYPTVEPLRDGSVAILGGMRDGGYVPSKNSNEASYEFYPPKGNGEARYMPILDRTVPLSLFPHTFLMSNNELFVQAGREAVLWNYQKQSETRLANIPHAPRVYPANGGAALLPLTPENNYKETVLFCGGTSLGNSKNWGNEGGPAVMVTQHPATNNCDQISPLDSNPQWESVDDLPKGRSMGQFVILPDGRLWFGNGVATGTAGYTADPNQAGQPVGQSFSDNPVLDEYVYDPKAAAGSRWTHAGTARVPRLYHSTAILLPDSSILISGSNPNADFADDQKWNTEYRVERWYPDFYNNERPSNRDLPDTFQYGGDGFTVTLGSADDARKAKVVLVRTGFTTHAMTMGQRMIELRSKRQGRRIHVAQLPNNPSLFAPGPALAFVVVDGTPSHGKFVMVGNGRIGKQPTQDNTSL</sequence>
<evidence type="ECO:0000256" key="2">
    <source>
        <dbReference type="SAM" id="SignalP"/>
    </source>
</evidence>
<dbReference type="GO" id="GO:0016491">
    <property type="term" value="F:oxidoreductase activity"/>
    <property type="evidence" value="ECO:0007669"/>
    <property type="project" value="UniProtKB-KW"/>
</dbReference>
<feature type="signal peptide" evidence="2">
    <location>
        <begin position="1"/>
        <end position="22"/>
    </location>
</feature>
<dbReference type="PANTHER" id="PTHR32208">
    <property type="entry name" value="SECRETED PROTEIN-RELATED"/>
    <property type="match status" value="1"/>
</dbReference>
<dbReference type="InterPro" id="IPR009880">
    <property type="entry name" value="Glyoxal_oxidase_N"/>
</dbReference>